<accession>A0A9E7QZU3</accession>
<feature type="region of interest" description="Disordered" evidence="1">
    <location>
        <begin position="129"/>
        <end position="163"/>
    </location>
</feature>
<name>A0A9E7QZU3_9EURY</name>
<reference evidence="2" key="1">
    <citation type="submission" date="2022-09" db="EMBL/GenBank/DDBJ databases">
        <title>Diverse halophilic archaea isolated from saline environments.</title>
        <authorList>
            <person name="Cui H.-L."/>
        </authorList>
    </citation>
    <scope>NUCLEOTIDE SEQUENCE</scope>
    <source>
        <strain evidence="2">ZS-35-S2</strain>
    </source>
</reference>
<proteinExistence type="predicted"/>
<dbReference type="GeneID" id="74943366"/>
<evidence type="ECO:0000313" key="2">
    <source>
        <dbReference type="EMBL" id="UWM53075.1"/>
    </source>
</evidence>
<dbReference type="KEGG" id="ssai:N0B31_13050"/>
<dbReference type="RefSeq" id="WP_260592070.1">
    <property type="nucleotide sequence ID" value="NZ_CP104003.1"/>
</dbReference>
<evidence type="ECO:0000256" key="1">
    <source>
        <dbReference type="SAM" id="MobiDB-lite"/>
    </source>
</evidence>
<dbReference type="EMBL" id="CP104003">
    <property type="protein sequence ID" value="UWM53075.1"/>
    <property type="molecule type" value="Genomic_DNA"/>
</dbReference>
<evidence type="ECO:0000313" key="3">
    <source>
        <dbReference type="Proteomes" id="UP001057580"/>
    </source>
</evidence>
<feature type="compositionally biased region" description="Polar residues" evidence="1">
    <location>
        <begin position="138"/>
        <end position="157"/>
    </location>
</feature>
<keyword evidence="3" id="KW-1185">Reference proteome</keyword>
<gene>
    <name evidence="2" type="ORF">N0B31_13050</name>
</gene>
<dbReference type="AlphaFoldDB" id="A0A9E7QZU3"/>
<organism evidence="2 3">
    <name type="scientific">Salinirubellus salinus</name>
    <dbReference type="NCBI Taxonomy" id="1364945"/>
    <lineage>
        <taxon>Archaea</taxon>
        <taxon>Methanobacteriati</taxon>
        <taxon>Methanobacteriota</taxon>
        <taxon>Stenosarchaea group</taxon>
        <taxon>Halobacteria</taxon>
        <taxon>Halobacteriales</taxon>
        <taxon>Natronomonadaceae</taxon>
        <taxon>Salinirubellus</taxon>
    </lineage>
</organism>
<sequence length="163" mass="16309">MFGAQLSRAAVTCLTLVLVTSLVAGPVGATLGDDGRTDFGDGDSPVSVDDGGVTLGGDGGVSLEPDGVSVGDEDIDLGDDSALPVGTEEVLGPVPFESLLADPRDLPVGSESTVDCAFPVRGDDVPLEAVPGPGQLPVQPNVTGVPTRSARRASTPTACRRAN</sequence>
<dbReference type="Proteomes" id="UP001057580">
    <property type="component" value="Chromosome"/>
</dbReference>
<protein>
    <submittedName>
        <fullName evidence="2">Uncharacterized protein</fullName>
    </submittedName>
</protein>